<dbReference type="InterPro" id="IPR035919">
    <property type="entry name" value="EAL_sf"/>
</dbReference>
<dbReference type="Gene3D" id="3.30.450.20">
    <property type="entry name" value="PAS domain"/>
    <property type="match status" value="1"/>
</dbReference>
<accession>A0A1H9FR13</accession>
<dbReference type="CDD" id="cd01948">
    <property type="entry name" value="EAL"/>
    <property type="match status" value="1"/>
</dbReference>
<dbReference type="SUPFAM" id="SSF141868">
    <property type="entry name" value="EAL domain-like"/>
    <property type="match status" value="1"/>
</dbReference>
<dbReference type="PANTHER" id="PTHR44757">
    <property type="entry name" value="DIGUANYLATE CYCLASE DGCP"/>
    <property type="match status" value="1"/>
</dbReference>
<dbReference type="PROSITE" id="PS50112">
    <property type="entry name" value="PAS"/>
    <property type="match status" value="1"/>
</dbReference>
<dbReference type="InterPro" id="IPR035965">
    <property type="entry name" value="PAS-like_dom_sf"/>
</dbReference>
<dbReference type="NCBIfam" id="TIGR00229">
    <property type="entry name" value="sensory_box"/>
    <property type="match status" value="1"/>
</dbReference>
<gene>
    <name evidence="5" type="ORF">SAMN05216548_104178</name>
</gene>
<feature type="domain" description="GGDEF" evidence="4">
    <location>
        <begin position="325"/>
        <end position="458"/>
    </location>
</feature>
<dbReference type="InterPro" id="IPR029787">
    <property type="entry name" value="Nucleotide_cyclase"/>
</dbReference>
<evidence type="ECO:0000259" key="2">
    <source>
        <dbReference type="PROSITE" id="PS50113"/>
    </source>
</evidence>
<dbReference type="SMART" id="SM00052">
    <property type="entry name" value="EAL"/>
    <property type="match status" value="1"/>
</dbReference>
<dbReference type="CDD" id="cd00130">
    <property type="entry name" value="PAS"/>
    <property type="match status" value="1"/>
</dbReference>
<evidence type="ECO:0000259" key="1">
    <source>
        <dbReference type="PROSITE" id="PS50112"/>
    </source>
</evidence>
<dbReference type="InterPro" id="IPR000014">
    <property type="entry name" value="PAS"/>
</dbReference>
<dbReference type="Pfam" id="PF00563">
    <property type="entry name" value="EAL"/>
    <property type="match status" value="1"/>
</dbReference>
<evidence type="ECO:0000259" key="3">
    <source>
        <dbReference type="PROSITE" id="PS50883"/>
    </source>
</evidence>
<dbReference type="Gene3D" id="3.30.70.270">
    <property type="match status" value="1"/>
</dbReference>
<dbReference type="PANTHER" id="PTHR44757:SF2">
    <property type="entry name" value="BIOFILM ARCHITECTURE MAINTENANCE PROTEIN MBAA"/>
    <property type="match status" value="1"/>
</dbReference>
<dbReference type="InterPro" id="IPR003018">
    <property type="entry name" value="GAF"/>
</dbReference>
<dbReference type="InterPro" id="IPR029016">
    <property type="entry name" value="GAF-like_dom_sf"/>
</dbReference>
<dbReference type="PROSITE" id="PS50883">
    <property type="entry name" value="EAL"/>
    <property type="match status" value="1"/>
</dbReference>
<dbReference type="OrthoDB" id="9790882at2"/>
<proteinExistence type="predicted"/>
<dbReference type="Gene3D" id="3.30.450.40">
    <property type="match status" value="1"/>
</dbReference>
<feature type="domain" description="EAL" evidence="3">
    <location>
        <begin position="467"/>
        <end position="721"/>
    </location>
</feature>
<organism evidence="5 6">
    <name type="scientific">Faunimonas pinastri</name>
    <dbReference type="NCBI Taxonomy" id="1855383"/>
    <lineage>
        <taxon>Bacteria</taxon>
        <taxon>Pseudomonadati</taxon>
        <taxon>Pseudomonadota</taxon>
        <taxon>Alphaproteobacteria</taxon>
        <taxon>Hyphomicrobiales</taxon>
        <taxon>Afifellaceae</taxon>
        <taxon>Faunimonas</taxon>
    </lineage>
</organism>
<dbReference type="InterPro" id="IPR000160">
    <property type="entry name" value="GGDEF_dom"/>
</dbReference>
<evidence type="ECO:0000313" key="5">
    <source>
        <dbReference type="EMBL" id="SEQ39943.1"/>
    </source>
</evidence>
<protein>
    <submittedName>
        <fullName evidence="5">PAS domain S-box-containing protein/diguanylate cyclase (GGDEF) domain-containing protein</fullName>
    </submittedName>
</protein>
<dbReference type="SMART" id="SM00267">
    <property type="entry name" value="GGDEF"/>
    <property type="match status" value="1"/>
</dbReference>
<feature type="domain" description="PAC" evidence="2">
    <location>
        <begin position="247"/>
        <end position="297"/>
    </location>
</feature>
<dbReference type="InterPro" id="IPR013767">
    <property type="entry name" value="PAS_fold"/>
</dbReference>
<name>A0A1H9FR13_9HYPH</name>
<dbReference type="InterPro" id="IPR052155">
    <property type="entry name" value="Biofilm_reg_signaling"/>
</dbReference>
<dbReference type="EMBL" id="FOFG01000004">
    <property type="protein sequence ID" value="SEQ39943.1"/>
    <property type="molecule type" value="Genomic_DNA"/>
</dbReference>
<dbReference type="GO" id="GO:0006355">
    <property type="term" value="P:regulation of DNA-templated transcription"/>
    <property type="evidence" value="ECO:0007669"/>
    <property type="project" value="InterPro"/>
</dbReference>
<dbReference type="SMART" id="SM00091">
    <property type="entry name" value="PAS"/>
    <property type="match status" value="1"/>
</dbReference>
<keyword evidence="6" id="KW-1185">Reference proteome</keyword>
<dbReference type="STRING" id="1855383.SAMN05216548_104178"/>
<dbReference type="Pfam" id="PF00990">
    <property type="entry name" value="GGDEF"/>
    <property type="match status" value="1"/>
</dbReference>
<reference evidence="5 6" key="1">
    <citation type="submission" date="2016-10" db="EMBL/GenBank/DDBJ databases">
        <authorList>
            <person name="de Groot N.N."/>
        </authorList>
    </citation>
    <scope>NUCLEOTIDE SEQUENCE [LARGE SCALE GENOMIC DNA]</scope>
    <source>
        <strain evidence="5 6">A52C2</strain>
    </source>
</reference>
<dbReference type="InterPro" id="IPR043128">
    <property type="entry name" value="Rev_trsase/Diguanyl_cyclase"/>
</dbReference>
<dbReference type="NCBIfam" id="TIGR00254">
    <property type="entry name" value="GGDEF"/>
    <property type="match status" value="1"/>
</dbReference>
<dbReference type="Pfam" id="PF01590">
    <property type="entry name" value="GAF"/>
    <property type="match status" value="1"/>
</dbReference>
<dbReference type="PROSITE" id="PS50113">
    <property type="entry name" value="PAC"/>
    <property type="match status" value="1"/>
</dbReference>
<dbReference type="InterPro" id="IPR000700">
    <property type="entry name" value="PAS-assoc_C"/>
</dbReference>
<dbReference type="SUPFAM" id="SSF55785">
    <property type="entry name" value="PYP-like sensor domain (PAS domain)"/>
    <property type="match status" value="1"/>
</dbReference>
<dbReference type="Proteomes" id="UP000199647">
    <property type="component" value="Unassembled WGS sequence"/>
</dbReference>
<sequence length="727" mass="80625">MPARLPAEEQERLRALAEYDLMDTGPEVDFDRIVQLATRVFDCKIALVPLVGTDRQFFKARVGLPICETSRDVSFCAYVILGHEVVVIPDATKDERFAENPLVTGEPFIRFYAGAPLTTPSGFNIGSLCIIDDEPRASFSPAEKQMLQDMASMVMDRMEVRRLENLRRLVSSRFENIASTSPDGMICADRDGCITFWNGSAETIFGWKAEEVLGRSLDVIIPERMRSGHNEGMERLAGGGPARLAGKTVELTASRRDGSEFPVEISLSCWGEGESMGFGSIIRDITHRRNNEAQLFRLAYRDPVTELPNRTALRTRLGQIIKGGAPATLFLIDLDGFKAVNDTAGHSAGDHVLKTVAQRLQEELSPGDFLSREGGDEFALVLSGPALPARHAMLRERIVERIGEPIAVDERPFQLTSSIGVVRCPTDGTTSDELLGNADLALHEAKKQIGNSFRLYTSNLRETAAHRREVEFELRGAIERGELELFYQPQVDLRDFDVTGAEALMRWRHPERGLLAPGLFLGVLETSAMAVDVGTWSLREACRMARDFEALSGRPFRMGVNLFAEQFRAGNLVEVVRDVLAETGLAPDRLELEITENIVLSQDETLIPVLKELRDMGVGVAFDDYGTGFASLSMLKRFPVTRLKIDRSFVQDVVDDPEDTALVQAVLYLSEKFGLEVIAEGVEGPEQEAFLRERGCPEAQGYYYGRPMPAPDFIAFLRQKAKAAQVA</sequence>
<dbReference type="SUPFAM" id="SSF55073">
    <property type="entry name" value="Nucleotide cyclase"/>
    <property type="match status" value="1"/>
</dbReference>
<dbReference type="SUPFAM" id="SSF55781">
    <property type="entry name" value="GAF domain-like"/>
    <property type="match status" value="1"/>
</dbReference>
<evidence type="ECO:0000259" key="4">
    <source>
        <dbReference type="PROSITE" id="PS50887"/>
    </source>
</evidence>
<dbReference type="RefSeq" id="WP_092496044.1">
    <property type="nucleotide sequence ID" value="NZ_FOFG01000004.1"/>
</dbReference>
<dbReference type="PROSITE" id="PS50887">
    <property type="entry name" value="GGDEF"/>
    <property type="match status" value="1"/>
</dbReference>
<dbReference type="SMART" id="SM00065">
    <property type="entry name" value="GAF"/>
    <property type="match status" value="1"/>
</dbReference>
<dbReference type="CDD" id="cd01949">
    <property type="entry name" value="GGDEF"/>
    <property type="match status" value="1"/>
</dbReference>
<dbReference type="Gene3D" id="3.20.20.450">
    <property type="entry name" value="EAL domain"/>
    <property type="match status" value="1"/>
</dbReference>
<dbReference type="InterPro" id="IPR001633">
    <property type="entry name" value="EAL_dom"/>
</dbReference>
<evidence type="ECO:0000313" key="6">
    <source>
        <dbReference type="Proteomes" id="UP000199647"/>
    </source>
</evidence>
<dbReference type="Pfam" id="PF00989">
    <property type="entry name" value="PAS"/>
    <property type="match status" value="1"/>
</dbReference>
<dbReference type="AlphaFoldDB" id="A0A1H9FR13"/>
<feature type="domain" description="PAS" evidence="1">
    <location>
        <begin position="170"/>
        <end position="240"/>
    </location>
</feature>